<evidence type="ECO:0000256" key="4">
    <source>
        <dbReference type="ARBA" id="ARBA00022692"/>
    </source>
</evidence>
<keyword evidence="4 9" id="KW-0812">Transmembrane</keyword>
<dbReference type="eggNOG" id="COG3190">
    <property type="taxonomic scope" value="Bacteria"/>
</dbReference>
<reference evidence="11" key="1">
    <citation type="journal article" date="2010" name="Environ. Microbiol.">
        <title>The genome of Syntrophomonas wolfei: new insights into syntrophic metabolism and biohydrogen production.</title>
        <authorList>
            <person name="Sieber J.R."/>
            <person name="Sims D.R."/>
            <person name="Han C."/>
            <person name="Kim E."/>
            <person name="Lykidis A."/>
            <person name="Lapidus A.L."/>
            <person name="McDonnald E."/>
            <person name="Rohlin L."/>
            <person name="Culley D.E."/>
            <person name="Gunsalus R."/>
            <person name="McInerney M.J."/>
        </authorList>
    </citation>
    <scope>NUCLEOTIDE SEQUENCE [LARGE SCALE GENOMIC DNA]</scope>
    <source>
        <strain evidence="11">DSM 2245B / Goettingen</strain>
    </source>
</reference>
<dbReference type="InterPro" id="IPR052205">
    <property type="entry name" value="FliO/MopB"/>
</dbReference>
<evidence type="ECO:0008006" key="12">
    <source>
        <dbReference type="Google" id="ProtNLM"/>
    </source>
</evidence>
<dbReference type="GO" id="GO:0044781">
    <property type="term" value="P:bacterial-type flagellum organization"/>
    <property type="evidence" value="ECO:0007669"/>
    <property type="project" value="InterPro"/>
</dbReference>
<dbReference type="PANTHER" id="PTHR38766:SF1">
    <property type="entry name" value="FLAGELLAR PROTEIN FLIO"/>
    <property type="match status" value="1"/>
</dbReference>
<sequence length="210" mass="23618">MIAWRKRIFPLAILALLVMAMLAGNVGAIDNMSDLNQELDKEPPSNDRSSSLWLDFLKLIVVLGLIIAAAWSVIRIFGKQVNQKMQGSWLHVVDEVIMGQNRGIVLCEIGEKLYAIGVTDHSISFLFEVDNPKLREEISQIDISPGEKPTGAGLSELKKKLSAFGFKKSKPDRKDFSLLMGEQVRRLEQLSYKSMEEKRLGSKRSDENKD</sequence>
<keyword evidence="5 9" id="KW-1133">Transmembrane helix</keyword>
<evidence type="ECO:0000256" key="2">
    <source>
        <dbReference type="ARBA" id="ARBA00004236"/>
    </source>
</evidence>
<gene>
    <name evidence="10" type="ordered locus">Swol_0864</name>
</gene>
<evidence type="ECO:0000313" key="11">
    <source>
        <dbReference type="Proteomes" id="UP000001968"/>
    </source>
</evidence>
<dbReference type="HOGENOM" id="CLU_1282683_0_0_9"/>
<dbReference type="EMBL" id="CP000448">
    <property type="protein sequence ID" value="ABI68182.1"/>
    <property type="molecule type" value="Genomic_DNA"/>
</dbReference>
<protein>
    <recommendedName>
        <fullName evidence="12">Flagellar protein</fullName>
    </recommendedName>
</protein>
<dbReference type="STRING" id="335541.Swol_0864"/>
<dbReference type="KEGG" id="swo:Swol_0864"/>
<dbReference type="GO" id="GO:0005886">
    <property type="term" value="C:plasma membrane"/>
    <property type="evidence" value="ECO:0007669"/>
    <property type="project" value="UniProtKB-SubCell"/>
</dbReference>
<evidence type="ECO:0000256" key="1">
    <source>
        <dbReference type="ARBA" id="ARBA00004117"/>
    </source>
</evidence>
<organism evidence="10 11">
    <name type="scientific">Syntrophomonas wolfei subsp. wolfei (strain DSM 2245B / Goettingen)</name>
    <dbReference type="NCBI Taxonomy" id="335541"/>
    <lineage>
        <taxon>Bacteria</taxon>
        <taxon>Bacillati</taxon>
        <taxon>Bacillota</taxon>
        <taxon>Clostridia</taxon>
        <taxon>Eubacteriales</taxon>
        <taxon>Syntrophomonadaceae</taxon>
        <taxon>Syntrophomonas</taxon>
    </lineage>
</organism>
<evidence type="ECO:0000256" key="6">
    <source>
        <dbReference type="ARBA" id="ARBA00023136"/>
    </source>
</evidence>
<evidence type="ECO:0000256" key="3">
    <source>
        <dbReference type="ARBA" id="ARBA00022475"/>
    </source>
</evidence>
<dbReference type="GO" id="GO:0009425">
    <property type="term" value="C:bacterial-type flagellum basal body"/>
    <property type="evidence" value="ECO:0007669"/>
    <property type="project" value="UniProtKB-SubCell"/>
</dbReference>
<keyword evidence="11" id="KW-1185">Reference proteome</keyword>
<evidence type="ECO:0000256" key="7">
    <source>
        <dbReference type="ARBA" id="ARBA00023143"/>
    </source>
</evidence>
<keyword evidence="3" id="KW-1003">Cell membrane</keyword>
<proteinExistence type="inferred from homology"/>
<accession>Q0AYM2</accession>
<dbReference type="Proteomes" id="UP000001968">
    <property type="component" value="Chromosome"/>
</dbReference>
<evidence type="ECO:0000256" key="8">
    <source>
        <dbReference type="ARBA" id="ARBA00037937"/>
    </source>
</evidence>
<feature type="transmembrane region" description="Helical" evidence="9">
    <location>
        <begin position="52"/>
        <end position="74"/>
    </location>
</feature>
<keyword evidence="6 9" id="KW-0472">Membrane</keyword>
<evidence type="ECO:0000313" key="10">
    <source>
        <dbReference type="EMBL" id="ABI68182.1"/>
    </source>
</evidence>
<dbReference type="AlphaFoldDB" id="Q0AYM2"/>
<comment type="similarity">
    <text evidence="8">Belongs to the FliO/MopB family.</text>
</comment>
<evidence type="ECO:0000256" key="5">
    <source>
        <dbReference type="ARBA" id="ARBA00022989"/>
    </source>
</evidence>
<dbReference type="RefSeq" id="WP_011640287.1">
    <property type="nucleotide sequence ID" value="NC_008346.1"/>
</dbReference>
<dbReference type="InterPro" id="IPR022781">
    <property type="entry name" value="Flagellar_biosynth_FliO"/>
</dbReference>
<dbReference type="Pfam" id="PF04347">
    <property type="entry name" value="FliO"/>
    <property type="match status" value="1"/>
</dbReference>
<comment type="subcellular location">
    <subcellularLocation>
        <location evidence="1">Bacterial flagellum basal body</location>
    </subcellularLocation>
    <subcellularLocation>
        <location evidence="2">Cell membrane</location>
    </subcellularLocation>
</comment>
<evidence type="ECO:0000256" key="9">
    <source>
        <dbReference type="SAM" id="Phobius"/>
    </source>
</evidence>
<name>Q0AYM2_SYNWW</name>
<keyword evidence="7" id="KW-0975">Bacterial flagellum</keyword>
<dbReference type="PANTHER" id="PTHR38766">
    <property type="entry name" value="FLAGELLAR PROTEIN FLIO"/>
    <property type="match status" value="1"/>
</dbReference>